<keyword evidence="2" id="KW-1185">Reference proteome</keyword>
<name>A0A8S9Y6H1_APOLU</name>
<proteinExistence type="predicted"/>
<comment type="caution">
    <text evidence="1">The sequence shown here is derived from an EMBL/GenBank/DDBJ whole genome shotgun (WGS) entry which is preliminary data.</text>
</comment>
<dbReference type="Proteomes" id="UP000466442">
    <property type="component" value="Linkage Group LG1"/>
</dbReference>
<accession>A0A8S9Y6H1</accession>
<protein>
    <submittedName>
        <fullName evidence="1">Uncharacterized protein</fullName>
    </submittedName>
</protein>
<organism evidence="1 2">
    <name type="scientific">Apolygus lucorum</name>
    <name type="common">Small green plant bug</name>
    <name type="synonym">Lygocoris lucorum</name>
    <dbReference type="NCBI Taxonomy" id="248454"/>
    <lineage>
        <taxon>Eukaryota</taxon>
        <taxon>Metazoa</taxon>
        <taxon>Ecdysozoa</taxon>
        <taxon>Arthropoda</taxon>
        <taxon>Hexapoda</taxon>
        <taxon>Insecta</taxon>
        <taxon>Pterygota</taxon>
        <taxon>Neoptera</taxon>
        <taxon>Paraneoptera</taxon>
        <taxon>Hemiptera</taxon>
        <taxon>Heteroptera</taxon>
        <taxon>Panheteroptera</taxon>
        <taxon>Cimicomorpha</taxon>
        <taxon>Miridae</taxon>
        <taxon>Mirini</taxon>
        <taxon>Apolygus</taxon>
    </lineage>
</organism>
<gene>
    <name evidence="1" type="ORF">GE061_001230</name>
</gene>
<evidence type="ECO:0000313" key="2">
    <source>
        <dbReference type="Proteomes" id="UP000466442"/>
    </source>
</evidence>
<reference evidence="1" key="1">
    <citation type="journal article" date="2021" name="Mol. Ecol. Resour.">
        <title>Apolygus lucorum genome provides insights into omnivorousness and mesophyll feeding.</title>
        <authorList>
            <person name="Liu Y."/>
            <person name="Liu H."/>
            <person name="Wang H."/>
            <person name="Huang T."/>
            <person name="Liu B."/>
            <person name="Yang B."/>
            <person name="Yin L."/>
            <person name="Li B."/>
            <person name="Zhang Y."/>
            <person name="Zhang S."/>
            <person name="Jiang F."/>
            <person name="Zhang X."/>
            <person name="Ren Y."/>
            <person name="Wang B."/>
            <person name="Wang S."/>
            <person name="Lu Y."/>
            <person name="Wu K."/>
            <person name="Fan W."/>
            <person name="Wang G."/>
        </authorList>
    </citation>
    <scope>NUCLEOTIDE SEQUENCE</scope>
    <source>
        <strain evidence="1">12Hb</strain>
    </source>
</reference>
<dbReference type="EMBL" id="WIXP02000001">
    <property type="protein sequence ID" value="KAF6216880.1"/>
    <property type="molecule type" value="Genomic_DNA"/>
</dbReference>
<dbReference type="AlphaFoldDB" id="A0A8S9Y6H1"/>
<sequence length="99" mass="11306">MIVQAGSRSVTQDLQNFLQLTTEYQSKPRKCYPDDGLILIDSINYFSAQVNWKESKPSQLERGLELHLASTKFFKKNPTVLGKSQSFTPSQVTMHKNIK</sequence>
<evidence type="ECO:0000313" key="1">
    <source>
        <dbReference type="EMBL" id="KAF6216880.1"/>
    </source>
</evidence>